<accession>A0A128A3B6</accession>
<dbReference type="InterPro" id="IPR014729">
    <property type="entry name" value="Rossmann-like_a/b/a_fold"/>
</dbReference>
<dbReference type="CDD" id="cd00293">
    <property type="entry name" value="USP-like"/>
    <property type="match status" value="1"/>
</dbReference>
<name>A0A128A3B6_9ARCH</name>
<evidence type="ECO:0000313" key="4">
    <source>
        <dbReference type="Proteomes" id="UP000196239"/>
    </source>
</evidence>
<dbReference type="PANTHER" id="PTHR46268">
    <property type="entry name" value="STRESS RESPONSE PROTEIN NHAX"/>
    <property type="match status" value="1"/>
</dbReference>
<dbReference type="Proteomes" id="UP000196239">
    <property type="component" value="Chromosome 1"/>
</dbReference>
<reference evidence="4" key="1">
    <citation type="submission" date="2015-10" db="EMBL/GenBank/DDBJ databases">
        <authorList>
            <person name="Lehtovirta-Morley L.E."/>
            <person name="Vieille C."/>
        </authorList>
    </citation>
    <scope>NUCLEOTIDE SEQUENCE [LARGE SCALE GENOMIC DNA]</scope>
</reference>
<dbReference type="KEGG" id="ndv:NDEV_1080"/>
<evidence type="ECO:0000256" key="1">
    <source>
        <dbReference type="ARBA" id="ARBA00008791"/>
    </source>
</evidence>
<keyword evidence="4" id="KW-1185">Reference proteome</keyword>
<feature type="domain" description="UspA" evidence="2">
    <location>
        <begin position="7"/>
        <end position="139"/>
    </location>
</feature>
<comment type="similarity">
    <text evidence="1">Belongs to the universal stress protein A family.</text>
</comment>
<dbReference type="SUPFAM" id="SSF52402">
    <property type="entry name" value="Adenine nucleotide alpha hydrolases-like"/>
    <property type="match status" value="1"/>
</dbReference>
<dbReference type="InterPro" id="IPR006015">
    <property type="entry name" value="Universal_stress_UspA"/>
</dbReference>
<organism evidence="3 4">
    <name type="scientific">Nitrosotalea devaniterrae</name>
    <dbReference type="NCBI Taxonomy" id="1078905"/>
    <lineage>
        <taxon>Archaea</taxon>
        <taxon>Nitrososphaerota</taxon>
        <taxon>Nitrososphaeria</taxon>
        <taxon>Nitrosotaleales</taxon>
        <taxon>Nitrosotaleaceae</taxon>
        <taxon>Nitrosotalea</taxon>
    </lineage>
</organism>
<dbReference type="PANTHER" id="PTHR46268:SF25">
    <property type="entry name" value="USPA DOMAIN PROTEIN"/>
    <property type="match status" value="1"/>
</dbReference>
<evidence type="ECO:0000259" key="2">
    <source>
        <dbReference type="Pfam" id="PF00582"/>
    </source>
</evidence>
<dbReference type="Pfam" id="PF00582">
    <property type="entry name" value="Usp"/>
    <property type="match status" value="1"/>
</dbReference>
<sequence>MSERQKIKKILVPLDGSKNSIRGLKTGVHLAKEHEASLTVVHVVHASHKKELKQKKLEEDIPPEFILYAKNLAVKNAVPFFSRILAGDPGYSIVEYSNTHNIDVIVIGARGLSALKKIFLGSVSSYVMHKSKMAVMLIK</sequence>
<proteinExistence type="inferred from homology"/>
<evidence type="ECO:0000313" key="3">
    <source>
        <dbReference type="EMBL" id="CUR51845.1"/>
    </source>
</evidence>
<gene>
    <name evidence="3" type="primary">uspA</name>
    <name evidence="3" type="ORF">NDEV_1080</name>
</gene>
<dbReference type="EMBL" id="LN890280">
    <property type="protein sequence ID" value="CUR51845.1"/>
    <property type="molecule type" value="Genomic_DNA"/>
</dbReference>
<dbReference type="PRINTS" id="PR01438">
    <property type="entry name" value="UNVRSLSTRESS"/>
</dbReference>
<dbReference type="InterPro" id="IPR006016">
    <property type="entry name" value="UspA"/>
</dbReference>
<protein>
    <submittedName>
        <fullName evidence="3">UspA domain-containing protein</fullName>
    </submittedName>
</protein>
<dbReference type="AlphaFoldDB" id="A0A128A3B6"/>
<dbReference type="Gene3D" id="3.40.50.620">
    <property type="entry name" value="HUPs"/>
    <property type="match status" value="1"/>
</dbReference>